<evidence type="ECO:0000313" key="1">
    <source>
        <dbReference type="EMBL" id="EDZ69492.1"/>
    </source>
</evidence>
<organism evidence="1 2">
    <name type="scientific">Saccharomyces cerevisiae (strain AWRI1631)</name>
    <name type="common">Baker's yeast</name>
    <dbReference type="NCBI Taxonomy" id="545124"/>
    <lineage>
        <taxon>Eukaryota</taxon>
        <taxon>Fungi</taxon>
        <taxon>Dikarya</taxon>
        <taxon>Ascomycota</taxon>
        <taxon>Saccharomycotina</taxon>
        <taxon>Saccharomycetes</taxon>
        <taxon>Saccharomycetales</taxon>
        <taxon>Saccharomycetaceae</taxon>
        <taxon>Saccharomyces</taxon>
    </lineage>
</organism>
<comment type="caution">
    <text evidence="1">The sequence shown here is derived from an EMBL/GenBank/DDBJ whole genome shotgun (WGS) entry which is preliminary data.</text>
</comment>
<evidence type="ECO:0000313" key="2">
    <source>
        <dbReference type="Proteomes" id="UP000008988"/>
    </source>
</evidence>
<gene>
    <name evidence="1" type="ORF">AWRI1631_150550</name>
</gene>
<sequence length="40" mass="4696">MHFAIILMSFPRVTVSVKKNKYITKTEIRTRTAEDIKVKT</sequence>
<proteinExistence type="predicted"/>
<dbReference type="AlphaFoldDB" id="B5VRF3"/>
<accession>B5VRF3</accession>
<protein>
    <submittedName>
        <fullName evidence="1">Uncharacterized protein</fullName>
    </submittedName>
</protein>
<dbReference type="EMBL" id="ABSV01002089">
    <property type="protein sequence ID" value="EDZ69492.1"/>
    <property type="molecule type" value="Genomic_DNA"/>
</dbReference>
<dbReference type="Proteomes" id="UP000008988">
    <property type="component" value="Unassembled WGS sequence"/>
</dbReference>
<name>B5VRF3_YEAS6</name>
<reference evidence="1 2" key="1">
    <citation type="journal article" date="2008" name="FEMS Yeast Res.">
        <title>Comparative genome analysis of a Saccharomyces cerevisiae wine strain.</title>
        <authorList>
            <person name="Borneman A.R."/>
            <person name="Forgan A.H."/>
            <person name="Pretorius I.S."/>
            <person name="Chambers P.J."/>
        </authorList>
    </citation>
    <scope>NUCLEOTIDE SEQUENCE [LARGE SCALE GENOMIC DNA]</scope>
    <source>
        <strain evidence="1 2">AWRI1631</strain>
    </source>
</reference>